<accession>A0AAE9IEX2</accession>
<protein>
    <submittedName>
        <fullName evidence="1">Uncharacterized protein</fullName>
    </submittedName>
</protein>
<reference evidence="1" key="1">
    <citation type="submission" date="2022-11" db="EMBL/GenBank/DDBJ databases">
        <authorList>
            <person name="Vasilchenko N.G."/>
            <person name="Prazdnova E.V."/>
            <person name="Gorovtsov A.V."/>
            <person name="Chistyakov V.A."/>
            <person name="Pak M.L."/>
        </authorList>
    </citation>
    <scope>NUCLEOTIDE SEQUENCE</scope>
    <source>
        <strain evidence="1">R 4.5</strain>
    </source>
</reference>
<organism evidence="1 2">
    <name type="scientific">Paenibacillus polymyxa</name>
    <name type="common">Bacillus polymyxa</name>
    <dbReference type="NCBI Taxonomy" id="1406"/>
    <lineage>
        <taxon>Bacteria</taxon>
        <taxon>Bacillati</taxon>
        <taxon>Bacillota</taxon>
        <taxon>Bacilli</taxon>
        <taxon>Bacillales</taxon>
        <taxon>Paenibacillaceae</taxon>
        <taxon>Paenibacillus</taxon>
    </lineage>
</organism>
<name>A0AAE9IEX2_PAEPO</name>
<dbReference type="RefSeq" id="WP_250260976.1">
    <property type="nucleotide sequence ID" value="NZ_CP097770.1"/>
</dbReference>
<evidence type="ECO:0000313" key="2">
    <source>
        <dbReference type="Proteomes" id="UP001055784"/>
    </source>
</evidence>
<proteinExistence type="predicted"/>
<sequence length="311" mass="35340">MSNSDKRSRANRVWKSLPQKTKGAAIVAQERADKLLAEAGLSSTIDTVIRTTEAQARGARNVTVLGQWAEEHGGFVFALFKGCETFVERFPSLSQSDYARVMFLGTYTSYDGGRLQHDNGRPIKRAGLADLLGMHRVRYSELHRKLVAESIISEDEETGDLYMNPSIFYRGEIKKENTYDLSEYRYICMFRNTVRSLYETYGKGREVKQLAILYAVLPFINFNTNIVCFNPEETQEDRLQPMDVERLAALLGYKDAQKLRKALDAVKLNGKNVFLLVPDVHDKRKRRVIVNPRVVFAGSAEKLAAIKVLFN</sequence>
<dbReference type="EMBL" id="CP097770">
    <property type="protein sequence ID" value="URJ51253.1"/>
    <property type="molecule type" value="Genomic_DNA"/>
</dbReference>
<dbReference type="AlphaFoldDB" id="A0AAE9IEX2"/>
<gene>
    <name evidence="1" type="ORF">MF626_000660</name>
</gene>
<dbReference type="Proteomes" id="UP001055784">
    <property type="component" value="Chromosome"/>
</dbReference>
<evidence type="ECO:0000313" key="1">
    <source>
        <dbReference type="EMBL" id="URJ51253.1"/>
    </source>
</evidence>